<accession>A0A495J7N7</accession>
<evidence type="ECO:0000256" key="1">
    <source>
        <dbReference type="SAM" id="MobiDB-lite"/>
    </source>
</evidence>
<name>A0A495J7N7_9SPHI</name>
<proteinExistence type="predicted"/>
<dbReference type="OrthoDB" id="796843at2"/>
<organism evidence="2 3">
    <name type="scientific">Mucilaginibacter gracilis</name>
    <dbReference type="NCBI Taxonomy" id="423350"/>
    <lineage>
        <taxon>Bacteria</taxon>
        <taxon>Pseudomonadati</taxon>
        <taxon>Bacteroidota</taxon>
        <taxon>Sphingobacteriia</taxon>
        <taxon>Sphingobacteriales</taxon>
        <taxon>Sphingobacteriaceae</taxon>
        <taxon>Mucilaginibacter</taxon>
    </lineage>
</organism>
<dbReference type="RefSeq" id="WP_121200352.1">
    <property type="nucleotide sequence ID" value="NZ_RBKU01000001.1"/>
</dbReference>
<feature type="region of interest" description="Disordered" evidence="1">
    <location>
        <begin position="33"/>
        <end position="57"/>
    </location>
</feature>
<evidence type="ECO:0000313" key="3">
    <source>
        <dbReference type="Proteomes" id="UP000268007"/>
    </source>
</evidence>
<dbReference type="EMBL" id="RBKU01000001">
    <property type="protein sequence ID" value="RKR84612.1"/>
    <property type="molecule type" value="Genomic_DNA"/>
</dbReference>
<dbReference type="Proteomes" id="UP000268007">
    <property type="component" value="Unassembled WGS sequence"/>
</dbReference>
<gene>
    <name evidence="2" type="ORF">BDD43_4858</name>
</gene>
<protein>
    <submittedName>
        <fullName evidence="2">Uncharacterized protein</fullName>
    </submittedName>
</protein>
<evidence type="ECO:0000313" key="2">
    <source>
        <dbReference type="EMBL" id="RKR84612.1"/>
    </source>
</evidence>
<reference evidence="2 3" key="1">
    <citation type="submission" date="2018-10" db="EMBL/GenBank/DDBJ databases">
        <title>Genomic Encyclopedia of Archaeal and Bacterial Type Strains, Phase II (KMG-II): from individual species to whole genera.</title>
        <authorList>
            <person name="Goeker M."/>
        </authorList>
    </citation>
    <scope>NUCLEOTIDE SEQUENCE [LARGE SCALE GENOMIC DNA]</scope>
    <source>
        <strain evidence="2 3">DSM 18602</strain>
    </source>
</reference>
<sequence length="138" mass="15751">MTRLKFLLGLFCTYAAYYTIVLLCDHRRQKQPAAKPNEELPARDQPSPVEPAIEKKGGTGTVLKHNTVARSLYAYDNSNHTQMVHVRFDPQTVDLLNKFKMATGTDITKFVAFAVKYLFESNPELKNIIKQYLQNTTL</sequence>
<keyword evidence="3" id="KW-1185">Reference proteome</keyword>
<dbReference type="AlphaFoldDB" id="A0A495J7N7"/>
<comment type="caution">
    <text evidence="2">The sequence shown here is derived from an EMBL/GenBank/DDBJ whole genome shotgun (WGS) entry which is preliminary data.</text>
</comment>